<protein>
    <recommendedName>
        <fullName evidence="3">Short-chain dehydrogenase</fullName>
    </recommendedName>
</protein>
<name>A0A381T0N1_9ZZZZ</name>
<dbReference type="EMBL" id="UINC01003853">
    <property type="protein sequence ID" value="SVA09800.1"/>
    <property type="molecule type" value="Genomic_DNA"/>
</dbReference>
<dbReference type="InterPro" id="IPR002347">
    <property type="entry name" value="SDR_fam"/>
</dbReference>
<dbReference type="PRINTS" id="PR00081">
    <property type="entry name" value="GDHRDH"/>
</dbReference>
<sequence length="263" mass="27546">MELGLDGKVALITGGSDGIGYASAWELANEGATVVICARGQEALDEAVNKISSETGGLISAIACDVTDIDQIETTFQKLINDHGRVDILVNNAGTSSASPFDETSDEVWDYDIELKVYGAIRCSRIAVEHMKNQGGGRIVNITTPGGKAPGPSSVPTSVSRAAGIALTKAMSKDLASDNILVNTVGVGLIKSGQHRRRWEKINEQDANVSLDDFYEDMGSRVPMGRVGEAKEVGSVVAFLVSDRGSYVTGASINVDGGTSPVV</sequence>
<dbReference type="FunFam" id="3.40.50.720:FF:000084">
    <property type="entry name" value="Short-chain dehydrogenase reductase"/>
    <property type="match status" value="1"/>
</dbReference>
<dbReference type="InterPro" id="IPR050259">
    <property type="entry name" value="SDR"/>
</dbReference>
<dbReference type="PANTHER" id="PTHR42879">
    <property type="entry name" value="3-OXOACYL-(ACYL-CARRIER-PROTEIN) REDUCTASE"/>
    <property type="match status" value="1"/>
</dbReference>
<comment type="similarity">
    <text evidence="1">Belongs to the short-chain dehydrogenases/reductases (SDR) family.</text>
</comment>
<dbReference type="Pfam" id="PF13561">
    <property type="entry name" value="adh_short_C2"/>
    <property type="match status" value="1"/>
</dbReference>
<reference evidence="2" key="1">
    <citation type="submission" date="2018-05" db="EMBL/GenBank/DDBJ databases">
        <authorList>
            <person name="Lanie J.A."/>
            <person name="Ng W.-L."/>
            <person name="Kazmierczak K.M."/>
            <person name="Andrzejewski T.M."/>
            <person name="Davidsen T.M."/>
            <person name="Wayne K.J."/>
            <person name="Tettelin H."/>
            <person name="Glass J.I."/>
            <person name="Rusch D."/>
            <person name="Podicherti R."/>
            <person name="Tsui H.-C.T."/>
            <person name="Winkler M.E."/>
        </authorList>
    </citation>
    <scope>NUCLEOTIDE SEQUENCE</scope>
</reference>
<dbReference type="PANTHER" id="PTHR42879:SF6">
    <property type="entry name" value="NADPH-DEPENDENT REDUCTASE BACG"/>
    <property type="match status" value="1"/>
</dbReference>
<proteinExistence type="inferred from homology"/>
<dbReference type="PRINTS" id="PR00080">
    <property type="entry name" value="SDRFAMILY"/>
</dbReference>
<evidence type="ECO:0000313" key="2">
    <source>
        <dbReference type="EMBL" id="SVA09800.1"/>
    </source>
</evidence>
<dbReference type="InterPro" id="IPR036291">
    <property type="entry name" value="NAD(P)-bd_dom_sf"/>
</dbReference>
<dbReference type="SUPFAM" id="SSF51735">
    <property type="entry name" value="NAD(P)-binding Rossmann-fold domains"/>
    <property type="match status" value="1"/>
</dbReference>
<accession>A0A381T0N1</accession>
<evidence type="ECO:0008006" key="3">
    <source>
        <dbReference type="Google" id="ProtNLM"/>
    </source>
</evidence>
<organism evidence="2">
    <name type="scientific">marine metagenome</name>
    <dbReference type="NCBI Taxonomy" id="408172"/>
    <lineage>
        <taxon>unclassified sequences</taxon>
        <taxon>metagenomes</taxon>
        <taxon>ecological metagenomes</taxon>
    </lineage>
</organism>
<dbReference type="Gene3D" id="3.40.50.720">
    <property type="entry name" value="NAD(P)-binding Rossmann-like Domain"/>
    <property type="match status" value="1"/>
</dbReference>
<dbReference type="AlphaFoldDB" id="A0A381T0N1"/>
<evidence type="ECO:0000256" key="1">
    <source>
        <dbReference type="ARBA" id="ARBA00006484"/>
    </source>
</evidence>
<gene>
    <name evidence="2" type="ORF">METZ01_LOCUS62654</name>
</gene>